<comment type="subunit">
    <text evidence="4">Acetyl-CoA carboxylase is a heterohexamer of biotin carboxyl carrier protein, biotin carboxylase and the two subunits of carboxyl transferase in a 2:2 complex.</text>
</comment>
<evidence type="ECO:0000256" key="8">
    <source>
        <dbReference type="ARBA" id="ARBA00022840"/>
    </source>
</evidence>
<dbReference type="InterPro" id="IPR005482">
    <property type="entry name" value="Biotin_COase_C"/>
</dbReference>
<dbReference type="InterPro" id="IPR001882">
    <property type="entry name" value="Biotin_BS"/>
</dbReference>
<comment type="pathway">
    <text evidence="3">Lipid metabolism; malonyl-CoA biosynthesis; malonyl-CoA from acetyl-CoA: step 1/1.</text>
</comment>
<keyword evidence="6" id="KW-0436">Ligase</keyword>
<dbReference type="Gene3D" id="3.30.470.20">
    <property type="entry name" value="ATP-grasp fold, B domain"/>
    <property type="match status" value="1"/>
</dbReference>
<organism evidence="16 17">
    <name type="scientific">Ketobacter alkanivorans</name>
    <dbReference type="NCBI Taxonomy" id="1917421"/>
    <lineage>
        <taxon>Bacteria</taxon>
        <taxon>Pseudomonadati</taxon>
        <taxon>Pseudomonadota</taxon>
        <taxon>Gammaproteobacteria</taxon>
        <taxon>Pseudomonadales</taxon>
        <taxon>Ketobacteraceae</taxon>
        <taxon>Ketobacter</taxon>
    </lineage>
</organism>
<evidence type="ECO:0000256" key="9">
    <source>
        <dbReference type="ARBA" id="ARBA00023267"/>
    </source>
</evidence>
<accession>A0A2K9LGY9</accession>
<dbReference type="Pfam" id="PF00364">
    <property type="entry name" value="Biotin_lipoyl"/>
    <property type="match status" value="1"/>
</dbReference>
<comment type="cofactor">
    <cofactor evidence="1">
        <name>biotin</name>
        <dbReference type="ChEBI" id="CHEBI:57586"/>
    </cofactor>
</comment>
<dbReference type="SUPFAM" id="SSF52440">
    <property type="entry name" value="PreATP-grasp domain"/>
    <property type="match status" value="1"/>
</dbReference>
<dbReference type="PROSITE" id="PS00188">
    <property type="entry name" value="BIOTIN"/>
    <property type="match status" value="1"/>
</dbReference>
<dbReference type="KEGG" id="kak:Kalk_03355"/>
<protein>
    <recommendedName>
        <fullName evidence="5">Biotin carboxylase</fullName>
    </recommendedName>
    <alternativeName>
        <fullName evidence="10">Acetyl-coenzyme A carboxylase biotin carboxylase subunit A</fullName>
    </alternativeName>
</protein>
<gene>
    <name evidence="16" type="ORF">Kalk_03355</name>
</gene>
<proteinExistence type="predicted"/>
<dbReference type="SUPFAM" id="SSF56059">
    <property type="entry name" value="Glutathione synthetase ATP-binding domain-like"/>
    <property type="match status" value="1"/>
</dbReference>
<comment type="function">
    <text evidence="2">This protein is a component of the acetyl coenzyme A carboxylase complex; first, biotin carboxylase catalyzes the carboxylation of the carrier protein and then the transcarboxylase transfers the carboxyl group to form malonyl-CoA.</text>
</comment>
<comment type="catalytic activity">
    <reaction evidence="11">
        <text>N(6)-biotinyl-L-lysyl-[protein] + hydrogencarbonate + ATP = N(6)-carboxybiotinyl-L-lysyl-[protein] + ADP + phosphate + H(+)</text>
        <dbReference type="Rhea" id="RHEA:13501"/>
        <dbReference type="Rhea" id="RHEA-COMP:10505"/>
        <dbReference type="Rhea" id="RHEA-COMP:10506"/>
        <dbReference type="ChEBI" id="CHEBI:15378"/>
        <dbReference type="ChEBI" id="CHEBI:17544"/>
        <dbReference type="ChEBI" id="CHEBI:30616"/>
        <dbReference type="ChEBI" id="CHEBI:43474"/>
        <dbReference type="ChEBI" id="CHEBI:83144"/>
        <dbReference type="ChEBI" id="CHEBI:83145"/>
        <dbReference type="ChEBI" id="CHEBI:456216"/>
        <dbReference type="EC" id="6.3.4.14"/>
    </reaction>
</comment>
<evidence type="ECO:0000259" key="15">
    <source>
        <dbReference type="PROSITE" id="PS50979"/>
    </source>
</evidence>
<evidence type="ECO:0000259" key="13">
    <source>
        <dbReference type="PROSITE" id="PS50968"/>
    </source>
</evidence>
<dbReference type="Pfam" id="PF02785">
    <property type="entry name" value="Biotin_carb_C"/>
    <property type="match status" value="1"/>
</dbReference>
<dbReference type="FunFam" id="3.40.50.20:FF:000010">
    <property type="entry name" value="Propionyl-CoA carboxylase subunit alpha"/>
    <property type="match status" value="1"/>
</dbReference>
<dbReference type="CDD" id="cd06850">
    <property type="entry name" value="biotinyl_domain"/>
    <property type="match status" value="1"/>
</dbReference>
<evidence type="ECO:0000256" key="12">
    <source>
        <dbReference type="PROSITE-ProRule" id="PRU00409"/>
    </source>
</evidence>
<evidence type="ECO:0000256" key="3">
    <source>
        <dbReference type="ARBA" id="ARBA00004956"/>
    </source>
</evidence>
<keyword evidence="9" id="KW-0092">Biotin</keyword>
<dbReference type="InterPro" id="IPR011053">
    <property type="entry name" value="Single_hybrid_motif"/>
</dbReference>
<dbReference type="Gene3D" id="2.40.50.100">
    <property type="match status" value="1"/>
</dbReference>
<dbReference type="GO" id="GO:0005524">
    <property type="term" value="F:ATP binding"/>
    <property type="evidence" value="ECO:0007669"/>
    <property type="project" value="UniProtKB-UniRule"/>
</dbReference>
<evidence type="ECO:0000256" key="4">
    <source>
        <dbReference type="ARBA" id="ARBA00011750"/>
    </source>
</evidence>
<dbReference type="InterPro" id="IPR005481">
    <property type="entry name" value="BC-like_N"/>
</dbReference>
<dbReference type="SMART" id="SM00878">
    <property type="entry name" value="Biotin_carb_C"/>
    <property type="match status" value="1"/>
</dbReference>
<dbReference type="PROSITE" id="PS50968">
    <property type="entry name" value="BIOTINYL_LIPOYL"/>
    <property type="match status" value="1"/>
</dbReference>
<dbReference type="InterPro" id="IPR000089">
    <property type="entry name" value="Biotin_lipoyl"/>
</dbReference>
<dbReference type="OrthoDB" id="9763189at2"/>
<dbReference type="InterPro" id="IPR050856">
    <property type="entry name" value="Biotin_carboxylase_complex"/>
</dbReference>
<dbReference type="RefSeq" id="WP_101892853.1">
    <property type="nucleotide sequence ID" value="NZ_CP022684.1"/>
</dbReference>
<feature type="domain" description="ATP-grasp" evidence="14">
    <location>
        <begin position="122"/>
        <end position="319"/>
    </location>
</feature>
<dbReference type="PROSITE" id="PS50979">
    <property type="entry name" value="BC"/>
    <property type="match status" value="1"/>
</dbReference>
<dbReference type="GO" id="GO:0004075">
    <property type="term" value="F:biotin carboxylase activity"/>
    <property type="evidence" value="ECO:0007669"/>
    <property type="project" value="UniProtKB-EC"/>
</dbReference>
<keyword evidence="7 12" id="KW-0547">Nucleotide-binding</keyword>
<feature type="domain" description="Lipoyl-binding" evidence="13">
    <location>
        <begin position="569"/>
        <end position="644"/>
    </location>
</feature>
<dbReference type="PANTHER" id="PTHR18866:SF33">
    <property type="entry name" value="METHYLCROTONOYL-COA CARBOXYLASE SUBUNIT ALPHA, MITOCHONDRIAL-RELATED"/>
    <property type="match status" value="1"/>
</dbReference>
<dbReference type="Proteomes" id="UP000235116">
    <property type="component" value="Chromosome"/>
</dbReference>
<dbReference type="EMBL" id="CP022684">
    <property type="protein sequence ID" value="AUM11513.1"/>
    <property type="molecule type" value="Genomic_DNA"/>
</dbReference>
<feature type="domain" description="Biotin carboxylation" evidence="15">
    <location>
        <begin position="3"/>
        <end position="448"/>
    </location>
</feature>
<evidence type="ECO:0000256" key="6">
    <source>
        <dbReference type="ARBA" id="ARBA00022598"/>
    </source>
</evidence>
<evidence type="ECO:0000256" key="7">
    <source>
        <dbReference type="ARBA" id="ARBA00022741"/>
    </source>
</evidence>
<reference evidence="17" key="1">
    <citation type="submission" date="2017-08" db="EMBL/GenBank/DDBJ databases">
        <title>Direct submision.</title>
        <authorList>
            <person name="Kim S.-J."/>
            <person name="Rhee S.-K."/>
        </authorList>
    </citation>
    <scope>NUCLEOTIDE SEQUENCE [LARGE SCALE GENOMIC DNA]</scope>
    <source>
        <strain evidence="17">GI5</strain>
    </source>
</reference>
<dbReference type="AlphaFoldDB" id="A0A2K9LGY9"/>
<dbReference type="GO" id="GO:0046872">
    <property type="term" value="F:metal ion binding"/>
    <property type="evidence" value="ECO:0007669"/>
    <property type="project" value="InterPro"/>
</dbReference>
<dbReference type="InterPro" id="IPR005479">
    <property type="entry name" value="CPAse_ATP-bd"/>
</dbReference>
<evidence type="ECO:0000256" key="2">
    <source>
        <dbReference type="ARBA" id="ARBA00003761"/>
    </source>
</evidence>
<dbReference type="InterPro" id="IPR011054">
    <property type="entry name" value="Rudment_hybrid_motif"/>
</dbReference>
<dbReference type="PROSITE" id="PS00867">
    <property type="entry name" value="CPSASE_2"/>
    <property type="match status" value="1"/>
</dbReference>
<dbReference type="NCBIfam" id="NF006367">
    <property type="entry name" value="PRK08591.1"/>
    <property type="match status" value="1"/>
</dbReference>
<sequence>MTEFSKILIANRGEIAVRVIRTAKKLGYFTVAVYSDADADALHVQLADEAVRIGPSNVGESYLHIDNIIAAAKVSGADAVHPGYGFLSENSDFAAACAHNNLCFIGPPAAAIELMGSKRLSKLAVEKAGVPTVPGYDGADQSIDNLIQQAERIGTPLMIKASAGGGGRGMRLVNDLASLKQELSSARSEAENAFGSGELILEKAIQNPRHIEIQIFADQQGNAVYLGERDCSVQRRHQKVVEEAPSPFVSPELRASMGACAVKVAKLCDYVGAGTVEFLVDEDGKFYFLEMNTRLQVEHPVTELITGTDLVEWQLRVAGGEALPLAQEHIRLQGHAIEVRLYAEDAYQHYLPQTGPVYLWHTEEQAGVRIDSGIRSGSHISSHYDPMLAKIIAYGPDRTTAIRKLDRALANTVVLGTQTNRRFLRQLIQHPQFKAGQATTAFINEHADDWQAASTQQEQDAAAVAAALLHTTHQSSSLGAGSSFRLTGANQTYSCRVRGHQWLDITILGACYRLKVDINGHQATIWQQTTHQPTLERRYHFHIQGSELYLDNSEQAYRFEDQTHAPSAKASSQGSGKIVAPMDGNLMAILVEPGASVKEGDVVAVVEAMKMEHQLRASIDGTVSSVEASVGDQLKARQLILLINRENS</sequence>
<evidence type="ECO:0000256" key="5">
    <source>
        <dbReference type="ARBA" id="ARBA00017242"/>
    </source>
</evidence>
<dbReference type="Pfam" id="PF02786">
    <property type="entry name" value="CPSase_L_D2"/>
    <property type="match status" value="1"/>
</dbReference>
<evidence type="ECO:0000256" key="11">
    <source>
        <dbReference type="ARBA" id="ARBA00048600"/>
    </source>
</evidence>
<dbReference type="SUPFAM" id="SSF51246">
    <property type="entry name" value="Rudiment single hybrid motif"/>
    <property type="match status" value="1"/>
</dbReference>
<dbReference type="Pfam" id="PF00289">
    <property type="entry name" value="Biotin_carb_N"/>
    <property type="match status" value="1"/>
</dbReference>
<evidence type="ECO:0000313" key="17">
    <source>
        <dbReference type="Proteomes" id="UP000235116"/>
    </source>
</evidence>
<dbReference type="InterPro" id="IPR011764">
    <property type="entry name" value="Biotin_carboxylation_dom"/>
</dbReference>
<dbReference type="PANTHER" id="PTHR18866">
    <property type="entry name" value="CARBOXYLASE:PYRUVATE/ACETYL-COA/PROPIONYL-COA CARBOXYLASE"/>
    <property type="match status" value="1"/>
</dbReference>
<dbReference type="FunFam" id="3.30.1490.20:FF:000003">
    <property type="entry name" value="acetyl-CoA carboxylase isoform X1"/>
    <property type="match status" value="1"/>
</dbReference>
<name>A0A2K9LGY9_9GAMM</name>
<dbReference type="FunFam" id="3.30.470.20:FF:000028">
    <property type="entry name" value="Methylcrotonoyl-CoA carboxylase subunit alpha, mitochondrial"/>
    <property type="match status" value="1"/>
</dbReference>
<evidence type="ECO:0000259" key="14">
    <source>
        <dbReference type="PROSITE" id="PS50975"/>
    </source>
</evidence>
<evidence type="ECO:0000256" key="1">
    <source>
        <dbReference type="ARBA" id="ARBA00001953"/>
    </source>
</evidence>
<dbReference type="SUPFAM" id="SSF51230">
    <property type="entry name" value="Single hybrid motif"/>
    <property type="match status" value="1"/>
</dbReference>
<dbReference type="PROSITE" id="PS50975">
    <property type="entry name" value="ATP_GRASP"/>
    <property type="match status" value="1"/>
</dbReference>
<dbReference type="InterPro" id="IPR011761">
    <property type="entry name" value="ATP-grasp"/>
</dbReference>
<dbReference type="InterPro" id="IPR016185">
    <property type="entry name" value="PreATP-grasp_dom_sf"/>
</dbReference>
<evidence type="ECO:0000313" key="16">
    <source>
        <dbReference type="EMBL" id="AUM11513.1"/>
    </source>
</evidence>
<keyword evidence="8 12" id="KW-0067">ATP-binding</keyword>
<evidence type="ECO:0000256" key="10">
    <source>
        <dbReference type="ARBA" id="ARBA00033786"/>
    </source>
</evidence>
<keyword evidence="17" id="KW-1185">Reference proteome</keyword>